<dbReference type="PROSITE" id="PS52016">
    <property type="entry name" value="TONB_DEPENDENT_REC_3"/>
    <property type="match status" value="1"/>
</dbReference>
<keyword evidence="6 8" id="KW-0472">Membrane</keyword>
<evidence type="ECO:0000256" key="5">
    <source>
        <dbReference type="ARBA" id="ARBA00022729"/>
    </source>
</evidence>
<protein>
    <recommendedName>
        <fullName evidence="13">TonB-dependent receptor</fullName>
    </recommendedName>
</protein>
<dbReference type="STRING" id="1184151.AW736_13550"/>
<keyword evidence="3 8" id="KW-1134">Transmembrane beta strand</keyword>
<dbReference type="GO" id="GO:0044718">
    <property type="term" value="P:siderophore transmembrane transport"/>
    <property type="evidence" value="ECO:0007669"/>
    <property type="project" value="TreeGrafter"/>
</dbReference>
<sequence length="689" mass="76758">MVQLDKFQVQGKQESFDNAIDRKVYHVGKDLQSAAGSASDLLQNVPAVQVDIEGNVSLRGSSDVTILINGKSSTLMGRNRAAALEQMPADSIERIEVITNPSAKYRPDGTAGVINIVMKSKQKSGTAGSVSMNVGNNQRYNFSVSGNVHAGAFNYYGSASIRQDDRPRESSETRIFADPLTGVTSITRQQTQETSRPRSRIFQGGVEYVPSKGTTLGANVSYNYRDFLRRADQHYATSAGGASVSDYKRTRYDPEYEKDIEFGGTLAHSFAEDRELSVEVKHGRTTEQEDNHYQNTYLFPVTPASANNNLIKVIENSTEATADYSSPLGKDAKLEVGYAGLFEGSDADFRVSDLDPVSGLFIPDTTKTNRFKYDSRIHALYLTVERHFGSFGAMGGLRFEDVKIETHQITTGQDGGDNYRNIYPTLHLTYDLPAAQQLQLNYSHRVRRPEGDDLNPFPEYQDPFNLRAGNPHLQPEQIHSIEAGWQMKNNDTTYLATAYYRYRYNGITEVTRFVDSTTLLTTKENLSTSRASGLELGAARRFWDRLGLNFSGNVYRSEIDAGNLGFTEPRSAIAWDAKVNLGWDVSPATLVQLNANYSAKRLTPQGYRYPTSVLNIGLRHTFANKKVAVIATVSDVFNSLKERTLIDTPSLRDEITRRRSSRIFYVGLVYNFGGASKRQKDDIIFDNAP</sequence>
<comment type="caution">
    <text evidence="11">The sequence shown here is derived from an EMBL/GenBank/DDBJ whole genome shotgun (WGS) entry which is preliminary data.</text>
</comment>
<comment type="similarity">
    <text evidence="8">Belongs to the TonB-dependent receptor family.</text>
</comment>
<dbReference type="InterPro" id="IPR036942">
    <property type="entry name" value="Beta-barrel_TonB_sf"/>
</dbReference>
<feature type="domain" description="TonB-dependent receptor plug" evidence="9">
    <location>
        <begin position="32"/>
        <end position="113"/>
    </location>
</feature>
<name>A0A178IJI3_9BACT</name>
<dbReference type="GO" id="GO:0015344">
    <property type="term" value="F:siderophore uptake transmembrane transporter activity"/>
    <property type="evidence" value="ECO:0007669"/>
    <property type="project" value="TreeGrafter"/>
</dbReference>
<evidence type="ECO:0008006" key="13">
    <source>
        <dbReference type="Google" id="ProtNLM"/>
    </source>
</evidence>
<dbReference type="AlphaFoldDB" id="A0A178IJI3"/>
<comment type="subcellular location">
    <subcellularLocation>
        <location evidence="1 8">Cell outer membrane</location>
        <topology evidence="1 8">Multi-pass membrane protein</topology>
    </subcellularLocation>
</comment>
<evidence type="ECO:0000259" key="10">
    <source>
        <dbReference type="Pfam" id="PF14905"/>
    </source>
</evidence>
<dbReference type="Pfam" id="PF07715">
    <property type="entry name" value="Plug"/>
    <property type="match status" value="1"/>
</dbReference>
<evidence type="ECO:0000256" key="6">
    <source>
        <dbReference type="ARBA" id="ARBA00023136"/>
    </source>
</evidence>
<evidence type="ECO:0000256" key="3">
    <source>
        <dbReference type="ARBA" id="ARBA00022452"/>
    </source>
</evidence>
<dbReference type="InterPro" id="IPR012910">
    <property type="entry name" value="Plug_dom"/>
</dbReference>
<dbReference type="Proteomes" id="UP000078486">
    <property type="component" value="Unassembled WGS sequence"/>
</dbReference>
<dbReference type="InterPro" id="IPR041700">
    <property type="entry name" value="OMP_b-brl_3"/>
</dbReference>
<dbReference type="InterPro" id="IPR037066">
    <property type="entry name" value="Plug_dom_sf"/>
</dbReference>
<dbReference type="PANTHER" id="PTHR30069:SF29">
    <property type="entry name" value="HEMOGLOBIN AND HEMOGLOBIN-HAPTOGLOBIN-BINDING PROTEIN 1-RELATED"/>
    <property type="match status" value="1"/>
</dbReference>
<keyword evidence="12" id="KW-1185">Reference proteome</keyword>
<evidence type="ECO:0000256" key="7">
    <source>
        <dbReference type="ARBA" id="ARBA00023237"/>
    </source>
</evidence>
<keyword evidence="4 8" id="KW-0812">Transmembrane</keyword>
<dbReference type="PANTHER" id="PTHR30069">
    <property type="entry name" value="TONB-DEPENDENT OUTER MEMBRANE RECEPTOR"/>
    <property type="match status" value="1"/>
</dbReference>
<dbReference type="Pfam" id="PF14905">
    <property type="entry name" value="OMP_b-brl_3"/>
    <property type="match status" value="1"/>
</dbReference>
<dbReference type="SUPFAM" id="SSF56935">
    <property type="entry name" value="Porins"/>
    <property type="match status" value="1"/>
</dbReference>
<evidence type="ECO:0000259" key="9">
    <source>
        <dbReference type="Pfam" id="PF07715"/>
    </source>
</evidence>
<evidence type="ECO:0000256" key="4">
    <source>
        <dbReference type="ARBA" id="ARBA00022692"/>
    </source>
</evidence>
<gene>
    <name evidence="11" type="ORF">AW736_13550</name>
</gene>
<feature type="domain" description="Outer membrane protein beta-barrel" evidence="10">
    <location>
        <begin position="269"/>
        <end position="670"/>
    </location>
</feature>
<evidence type="ECO:0000313" key="11">
    <source>
        <dbReference type="EMBL" id="OAM89276.1"/>
    </source>
</evidence>
<dbReference type="InterPro" id="IPR039426">
    <property type="entry name" value="TonB-dep_rcpt-like"/>
</dbReference>
<proteinExistence type="inferred from homology"/>
<evidence type="ECO:0000256" key="2">
    <source>
        <dbReference type="ARBA" id="ARBA00022448"/>
    </source>
</evidence>
<keyword evidence="2 8" id="KW-0813">Transport</keyword>
<dbReference type="GO" id="GO:0009279">
    <property type="term" value="C:cell outer membrane"/>
    <property type="evidence" value="ECO:0007669"/>
    <property type="project" value="UniProtKB-SubCell"/>
</dbReference>
<organism evidence="11 12">
    <name type="scientific">Termitidicoccus mucosus</name>
    <dbReference type="NCBI Taxonomy" id="1184151"/>
    <lineage>
        <taxon>Bacteria</taxon>
        <taxon>Pseudomonadati</taxon>
        <taxon>Verrucomicrobiota</taxon>
        <taxon>Opitutia</taxon>
        <taxon>Opitutales</taxon>
        <taxon>Opitutaceae</taxon>
        <taxon>Termitidicoccus</taxon>
    </lineage>
</organism>
<evidence type="ECO:0000313" key="12">
    <source>
        <dbReference type="Proteomes" id="UP000078486"/>
    </source>
</evidence>
<evidence type="ECO:0000256" key="1">
    <source>
        <dbReference type="ARBA" id="ARBA00004571"/>
    </source>
</evidence>
<evidence type="ECO:0000256" key="8">
    <source>
        <dbReference type="PROSITE-ProRule" id="PRU01360"/>
    </source>
</evidence>
<dbReference type="Gene3D" id="2.40.170.20">
    <property type="entry name" value="TonB-dependent receptor, beta-barrel domain"/>
    <property type="match status" value="1"/>
</dbReference>
<keyword evidence="5" id="KW-0732">Signal</keyword>
<dbReference type="Gene3D" id="2.170.130.10">
    <property type="entry name" value="TonB-dependent receptor, plug domain"/>
    <property type="match status" value="1"/>
</dbReference>
<accession>A0A178IJI3</accession>
<reference evidence="11 12" key="1">
    <citation type="submission" date="2016-01" db="EMBL/GenBank/DDBJ databases">
        <title>High potential of lignocellulose degradation of a new Verrucomicrobia species.</title>
        <authorList>
            <person name="Wang Y."/>
            <person name="Shi Y."/>
            <person name="Qiu Z."/>
            <person name="Liu S."/>
            <person name="Yang H."/>
        </authorList>
    </citation>
    <scope>NUCLEOTIDE SEQUENCE [LARGE SCALE GENOMIC DNA]</scope>
    <source>
        <strain evidence="11 12">TSB47</strain>
    </source>
</reference>
<keyword evidence="7 8" id="KW-0998">Cell outer membrane</keyword>
<dbReference type="EMBL" id="LRRQ01000099">
    <property type="protein sequence ID" value="OAM89276.1"/>
    <property type="molecule type" value="Genomic_DNA"/>
</dbReference>